<feature type="region of interest" description="Disordered" evidence="2">
    <location>
        <begin position="1"/>
        <end position="24"/>
    </location>
</feature>
<dbReference type="InterPro" id="IPR000210">
    <property type="entry name" value="BTB/POZ_dom"/>
</dbReference>
<dbReference type="SUPFAM" id="SSF54695">
    <property type="entry name" value="POZ domain"/>
    <property type="match status" value="1"/>
</dbReference>
<feature type="coiled-coil region" evidence="1">
    <location>
        <begin position="208"/>
        <end position="235"/>
    </location>
</feature>
<keyword evidence="1" id="KW-0175">Coiled coil</keyword>
<proteinExistence type="predicted"/>
<organism evidence="4 5">
    <name type="scientific">Trichoderma citrinoviride</name>
    <dbReference type="NCBI Taxonomy" id="58853"/>
    <lineage>
        <taxon>Eukaryota</taxon>
        <taxon>Fungi</taxon>
        <taxon>Dikarya</taxon>
        <taxon>Ascomycota</taxon>
        <taxon>Pezizomycotina</taxon>
        <taxon>Sordariomycetes</taxon>
        <taxon>Hypocreomycetidae</taxon>
        <taxon>Hypocreales</taxon>
        <taxon>Hypocreaceae</taxon>
        <taxon>Trichoderma</taxon>
    </lineage>
</organism>
<gene>
    <name evidence="4" type="ORF">BBK36DRAFT_1177561</name>
</gene>
<evidence type="ECO:0000313" key="4">
    <source>
        <dbReference type="EMBL" id="PTB64825.1"/>
    </source>
</evidence>
<dbReference type="CDD" id="cd18186">
    <property type="entry name" value="BTB_POZ_ZBTB_KLHL-like"/>
    <property type="match status" value="1"/>
</dbReference>
<feature type="domain" description="BTB" evidence="3">
    <location>
        <begin position="31"/>
        <end position="108"/>
    </location>
</feature>
<protein>
    <recommendedName>
        <fullName evidence="3">BTB domain-containing protein</fullName>
    </recommendedName>
</protein>
<keyword evidence="5" id="KW-1185">Reference proteome</keyword>
<dbReference type="EMBL" id="KZ680216">
    <property type="protein sequence ID" value="PTB64825.1"/>
    <property type="molecule type" value="Genomic_DNA"/>
</dbReference>
<accession>A0A2T4B673</accession>
<dbReference type="Gene3D" id="3.30.710.10">
    <property type="entry name" value="Potassium Channel Kv1.1, Chain A"/>
    <property type="match status" value="1"/>
</dbReference>
<evidence type="ECO:0000256" key="2">
    <source>
        <dbReference type="SAM" id="MobiDB-lite"/>
    </source>
</evidence>
<evidence type="ECO:0000259" key="3">
    <source>
        <dbReference type="PROSITE" id="PS50097"/>
    </source>
</evidence>
<dbReference type="InterPro" id="IPR011333">
    <property type="entry name" value="SKP1/BTB/POZ_sf"/>
</dbReference>
<reference evidence="5" key="1">
    <citation type="submission" date="2016-07" db="EMBL/GenBank/DDBJ databases">
        <title>Multiple horizontal gene transfer events from other fungi enriched the ability of initially mycotrophic Trichoderma (Ascomycota) to feed on dead plant biomass.</title>
        <authorList>
            <consortium name="DOE Joint Genome Institute"/>
            <person name="Atanasova L."/>
            <person name="Chenthamara K."/>
            <person name="Zhang J."/>
            <person name="Grujic M."/>
            <person name="Henrissat B."/>
            <person name="Kuo A."/>
            <person name="Aerts A."/>
            <person name="Salamov A."/>
            <person name="Lipzen A."/>
            <person name="Labutti K."/>
            <person name="Barry K."/>
            <person name="Miao Y."/>
            <person name="Rahimi M.J."/>
            <person name="Shen Q."/>
            <person name="Grigoriev I.V."/>
            <person name="Kubicek C.P."/>
            <person name="Druzhinina I.S."/>
        </authorList>
    </citation>
    <scope>NUCLEOTIDE SEQUENCE [LARGE SCALE GENOMIC DNA]</scope>
    <source>
        <strain evidence="5">TUCIM 6016</strain>
    </source>
</reference>
<name>A0A2T4B673_9HYPO</name>
<dbReference type="PROSITE" id="PS50097">
    <property type="entry name" value="BTB"/>
    <property type="match status" value="1"/>
</dbReference>
<dbReference type="RefSeq" id="XP_024748145.1">
    <property type="nucleotide sequence ID" value="XM_024896069.1"/>
</dbReference>
<evidence type="ECO:0000313" key="5">
    <source>
        <dbReference type="Proteomes" id="UP000241546"/>
    </source>
</evidence>
<dbReference type="OrthoDB" id="5326346at2759"/>
<dbReference type="Proteomes" id="UP000241546">
    <property type="component" value="Unassembled WGS sequence"/>
</dbReference>
<evidence type="ECO:0000256" key="1">
    <source>
        <dbReference type="SAM" id="Coils"/>
    </source>
</evidence>
<sequence length="355" mass="39939">MDEELVDALPLDDTVGSHDDTSETVQLDPEGDAILIVNGSGCTKSFLVSSRVLSLASPVFSRLFGPNFKEGQETRRGDRPSIRLEEDDPKAMEVILGILHYQCAQVPLRMEPEALATLAIHCDKYDCNVALRPWAAHWCSNFGGRYHEEGTATEDLGFMLLAAYMFRSPRFSEISARAVRELPPGFASAWRAHEELALLPDRLTAALSDKIAEELKNLHQQLQSTERKLRLHKAYYKMPGHNCMSCGRDLPAEAKQCRRCGTTELFKNACTSEYRVAEYFAILKRFELWPSIDPFTTKSLSDIMHHFECAEMDHNHQCGANEGCPLLHELVHMYHLTLEALDDIEGISLEEIGVS</sequence>
<dbReference type="AlphaFoldDB" id="A0A2T4B673"/>
<dbReference type="GeneID" id="36604187"/>